<comment type="caution">
    <text evidence="1">The sequence shown here is derived from an EMBL/GenBank/DDBJ whole genome shotgun (WGS) entry which is preliminary data.</text>
</comment>
<evidence type="ECO:0000313" key="2">
    <source>
        <dbReference type="Proteomes" id="UP000607645"/>
    </source>
</evidence>
<accession>A0A8J6J3A8</accession>
<organism evidence="1 2">
    <name type="scientific">Lawsonibacter faecis</name>
    <dbReference type="NCBI Taxonomy" id="2763052"/>
    <lineage>
        <taxon>Bacteria</taxon>
        <taxon>Bacillati</taxon>
        <taxon>Bacillota</taxon>
        <taxon>Clostridia</taxon>
        <taxon>Eubacteriales</taxon>
        <taxon>Oscillospiraceae</taxon>
        <taxon>Lawsonibacter</taxon>
    </lineage>
</organism>
<evidence type="ECO:0000313" key="1">
    <source>
        <dbReference type="EMBL" id="MBC5735457.1"/>
    </source>
</evidence>
<dbReference type="InterPro" id="IPR043129">
    <property type="entry name" value="ATPase_NBD"/>
</dbReference>
<keyword evidence="2" id="KW-1185">Reference proteome</keyword>
<dbReference type="Gene3D" id="3.30.420.40">
    <property type="match status" value="2"/>
</dbReference>
<dbReference type="EMBL" id="JACOPQ010000001">
    <property type="protein sequence ID" value="MBC5735457.1"/>
    <property type="molecule type" value="Genomic_DNA"/>
</dbReference>
<sequence>MDFLGLDLTVKNHPELDTGFVPLAKFFEAYRAGAAHPFALAVEREDGLVSVYETALRTGGELSEADRLYVDRLAKALLWMRGGWKLIACGSDAAGAYLESVYAPGGQRDFDRDFMEGVYERPFVVERRPYEDRPAAKESPAPVGGHLDGCRIGLDAGASNLKISAVADGKCIFSESRPWRPKGEADPAYHFAHLTAALRSAAEHLPRVDGVGISSAGVFVGDRCMVASLFLGVGREDFDRYVKDIFPRAVRDLGADIPCVVANDGDVTALSGAMALGAAGVLGISMGTSEAGGYVDGGGNVTGWFNELAFAPLDVQHEAARDEWSGDVGCGVKYLSQDGAVKLAAIAGIELPEGGPADQFACLRGLMDRGDARMEAVYRDLGVYLGHALGLYAMFYDIRRALIMGGVAGGPGGDILLGEARRVLAGEYPGCTFPVEAPDSRVRSLGQSVAAASLPKAR</sequence>
<name>A0A8J6J3A8_9FIRM</name>
<dbReference type="Proteomes" id="UP000607645">
    <property type="component" value="Unassembled WGS sequence"/>
</dbReference>
<gene>
    <name evidence="1" type="ORF">H8S62_00345</name>
</gene>
<protein>
    <submittedName>
        <fullName evidence="1">ROK family protein</fullName>
    </submittedName>
</protein>
<reference evidence="1" key="1">
    <citation type="submission" date="2020-08" db="EMBL/GenBank/DDBJ databases">
        <title>Genome public.</title>
        <authorList>
            <person name="Liu C."/>
            <person name="Sun Q."/>
        </authorList>
    </citation>
    <scope>NUCLEOTIDE SEQUENCE</scope>
    <source>
        <strain evidence="1">NSJ-52</strain>
    </source>
</reference>
<dbReference type="AlphaFoldDB" id="A0A8J6J3A8"/>
<dbReference type="SUPFAM" id="SSF53067">
    <property type="entry name" value="Actin-like ATPase domain"/>
    <property type="match status" value="1"/>
</dbReference>
<proteinExistence type="predicted"/>
<dbReference type="RefSeq" id="WP_186918137.1">
    <property type="nucleotide sequence ID" value="NZ_JACOPQ010000001.1"/>
</dbReference>